<evidence type="ECO:0000313" key="3">
    <source>
        <dbReference type="EMBL" id="RYO83461.1"/>
    </source>
</evidence>
<proteinExistence type="predicted"/>
<feature type="compositionally biased region" description="Basic and acidic residues" evidence="1">
    <location>
        <begin position="503"/>
        <end position="512"/>
    </location>
</feature>
<gene>
    <name evidence="3" type="ORF">DL762_006104</name>
</gene>
<dbReference type="EMBL" id="QJNS01000187">
    <property type="protein sequence ID" value="RYO83461.1"/>
    <property type="molecule type" value="Genomic_DNA"/>
</dbReference>
<reference evidence="3 4" key="1">
    <citation type="submission" date="2018-06" db="EMBL/GenBank/DDBJ databases">
        <title>Complete Genomes of Monosporascus.</title>
        <authorList>
            <person name="Robinson A.J."/>
            <person name="Natvig D.O."/>
        </authorList>
    </citation>
    <scope>NUCLEOTIDE SEQUENCE [LARGE SCALE GENOMIC DNA]</scope>
    <source>
        <strain evidence="3 4">CBS 609.92</strain>
    </source>
</reference>
<comment type="caution">
    <text evidence="3">The sequence shown here is derived from an EMBL/GenBank/DDBJ whole genome shotgun (WGS) entry which is preliminary data.</text>
</comment>
<evidence type="ECO:0000259" key="2">
    <source>
        <dbReference type="PROSITE" id="PS51186"/>
    </source>
</evidence>
<protein>
    <recommendedName>
        <fullName evidence="2">N-acetyltransferase domain-containing protein</fullName>
    </recommendedName>
</protein>
<feature type="compositionally biased region" description="Low complexity" evidence="1">
    <location>
        <begin position="476"/>
        <end position="487"/>
    </location>
</feature>
<sequence>MDDPSSPTIYRVSGAPPFPDPNKPELPPNVLPRKVTLRDRQTVATVVPFISRDQAPASLLAYLSDQFAKEIEGGDTYPMIKPMPLEKFGAYWFQNFAGIMLLGSIDGADQVAEGKDWSKECLGSFYIKPNYPGRSSHVCNAGFLVTEAARNRGVGRLMGEAYLDWAPKLGYTYSVFNLVYETNVASCRIWDALGFKRIGRVKGCGNLKSYPDRLVDAIIYGRDLGTGAEGDGQTSDPLLVSEERFDKIKYYLKYGRYPNGSDRAEKSRLRSAATHYKLLENDVLMLKGKEVISDPPRQMEISRTTHEAMGHAGINKTTAVIAEKYHWSRIKETVSEIIKICNHCKDLSKAPLQQQNPVLIRRGIVNGTAQDSVPQLPPPPPMAPQISGIGDHEPPSRILDLQPRQGIPPIVESSSAYANPNDISSLLNPPLQPEPASNMHPHEHMLHNTSHHRVQQDHETTTSLGSFPHPSNIFHPIDPQIITQPQPRAQADHDHDHHHHHHPFEPFHHGDTPVHPGPPSSHASLQAQDPYSPHSAHPPLPVHPPFHPHGQQHHHHEGSHPFHNLLHDDPQPMGPHEAPSHQPEPPDQDAVDRDIDMLIEHGDDSEMEVDVSQPLEDRMKRDGGPGNKT</sequence>
<dbReference type="Proteomes" id="UP000294003">
    <property type="component" value="Unassembled WGS sequence"/>
</dbReference>
<dbReference type="Gene3D" id="3.40.630.30">
    <property type="match status" value="1"/>
</dbReference>
<feature type="compositionally biased region" description="Pro residues" evidence="1">
    <location>
        <begin position="16"/>
        <end position="26"/>
    </location>
</feature>
<feature type="region of interest" description="Disordered" evidence="1">
    <location>
        <begin position="411"/>
        <end position="629"/>
    </location>
</feature>
<feature type="compositionally biased region" description="Pro residues" evidence="1">
    <location>
        <begin position="536"/>
        <end position="547"/>
    </location>
</feature>
<dbReference type="PANTHER" id="PTHR43138">
    <property type="entry name" value="ACETYLTRANSFERASE, GNAT FAMILY"/>
    <property type="match status" value="1"/>
</dbReference>
<dbReference type="InterPro" id="IPR015416">
    <property type="entry name" value="Znf_H2C2_histone_UAS-bd"/>
</dbReference>
<evidence type="ECO:0000313" key="4">
    <source>
        <dbReference type="Proteomes" id="UP000294003"/>
    </source>
</evidence>
<organism evidence="3 4">
    <name type="scientific">Monosporascus cannonballus</name>
    <dbReference type="NCBI Taxonomy" id="155416"/>
    <lineage>
        <taxon>Eukaryota</taxon>
        <taxon>Fungi</taxon>
        <taxon>Dikarya</taxon>
        <taxon>Ascomycota</taxon>
        <taxon>Pezizomycotina</taxon>
        <taxon>Sordariomycetes</taxon>
        <taxon>Xylariomycetidae</taxon>
        <taxon>Xylariales</taxon>
        <taxon>Xylariales incertae sedis</taxon>
        <taxon>Monosporascus</taxon>
    </lineage>
</organism>
<dbReference type="PROSITE" id="PS51186">
    <property type="entry name" value="GNAT"/>
    <property type="match status" value="1"/>
</dbReference>
<dbReference type="Gene3D" id="1.10.340.70">
    <property type="match status" value="1"/>
</dbReference>
<dbReference type="InterPro" id="IPR016181">
    <property type="entry name" value="Acyl_CoA_acyltransferase"/>
</dbReference>
<feature type="domain" description="N-acetyltransferase" evidence="2">
    <location>
        <begin position="65"/>
        <end position="225"/>
    </location>
</feature>
<dbReference type="InterPro" id="IPR000182">
    <property type="entry name" value="GNAT_dom"/>
</dbReference>
<name>A0ABY0H3C0_9PEZI</name>
<dbReference type="Pfam" id="PF00583">
    <property type="entry name" value="Acetyltransf_1"/>
    <property type="match status" value="1"/>
</dbReference>
<accession>A0ABY0H3C0</accession>
<evidence type="ECO:0000256" key="1">
    <source>
        <dbReference type="SAM" id="MobiDB-lite"/>
    </source>
</evidence>
<dbReference type="InterPro" id="IPR052742">
    <property type="entry name" value="Mito_N-acetyltransferase"/>
</dbReference>
<feature type="compositionally biased region" description="Basic and acidic residues" evidence="1">
    <location>
        <begin position="590"/>
        <end position="604"/>
    </location>
</feature>
<feature type="region of interest" description="Disordered" evidence="1">
    <location>
        <begin position="1"/>
        <end position="26"/>
    </location>
</feature>
<dbReference type="Pfam" id="PF09337">
    <property type="entry name" value="zf-H2C2"/>
    <property type="match status" value="1"/>
</dbReference>
<dbReference type="SUPFAM" id="SSF55729">
    <property type="entry name" value="Acyl-CoA N-acyltransferases (Nat)"/>
    <property type="match status" value="1"/>
</dbReference>
<dbReference type="PANTHER" id="PTHR43138:SF2">
    <property type="entry name" value="PROTEIN SPT10"/>
    <property type="match status" value="1"/>
</dbReference>
<feature type="compositionally biased region" description="Polar residues" evidence="1">
    <location>
        <begin position="412"/>
        <end position="427"/>
    </location>
</feature>
<keyword evidence="4" id="KW-1185">Reference proteome</keyword>